<evidence type="ECO:0000313" key="7">
    <source>
        <dbReference type="EMBL" id="MBC8573456.1"/>
    </source>
</evidence>
<evidence type="ECO:0000256" key="6">
    <source>
        <dbReference type="PIRNR" id="PIRNR001123"/>
    </source>
</evidence>
<keyword evidence="4" id="KW-0479">Metal-binding</keyword>
<sequence length="345" mass="38119">MNFSHAEETIKELCYKLYSIDSPTGFTDRVSDYLIRYTRELGYDAYHNRLGNVIVPVPGKDSEHSVALSAHVDTLGLMVRSITKDGQLMFTKIGGPVLPSLDGEYCKIYTRSGRVYTGTILSLSPAVHVFDDANTRPRDEKNMAVRLDEEVHSKEDVLALGIQTGDFICYDPKTIITESGFLKSRFIDDKACAALELTLLALMKEQSLTPAYTTYICFSTHEEIGYGGATLPSDLDELLVVDMGCVGDDLNCTEQQVSICAKDNLGPYDYEMTSRLIHLSAEHGIDYAVDIYPHYGSDAGPMWRSGKDTRAALIGPGVHASHGMERTHLSGMMATLKLMSAYLEL</sequence>
<protein>
    <submittedName>
        <fullName evidence="7">M42 family metallopeptidase</fullName>
    </submittedName>
</protein>
<dbReference type="Gene3D" id="2.40.30.40">
    <property type="entry name" value="Peptidase M42, domain 2"/>
    <property type="match status" value="1"/>
</dbReference>
<evidence type="ECO:0000256" key="2">
    <source>
        <dbReference type="ARBA" id="ARBA00022438"/>
    </source>
</evidence>
<keyword evidence="2" id="KW-0031">Aminopeptidase</keyword>
<accession>A0ABR7NAM4</accession>
<dbReference type="InterPro" id="IPR051464">
    <property type="entry name" value="Peptidase_M42_aminopept"/>
</dbReference>
<keyword evidence="3" id="KW-0645">Protease</keyword>
<gene>
    <name evidence="7" type="ORF">H8716_10235</name>
</gene>
<dbReference type="CDD" id="cd05657">
    <property type="entry name" value="M42_glucanase_like"/>
    <property type="match status" value="1"/>
</dbReference>
<dbReference type="PANTHER" id="PTHR32481">
    <property type="entry name" value="AMINOPEPTIDASE"/>
    <property type="match status" value="1"/>
</dbReference>
<proteinExistence type="inferred from homology"/>
<dbReference type="SUPFAM" id="SSF101821">
    <property type="entry name" value="Aminopeptidase/glucanase lid domain"/>
    <property type="match status" value="1"/>
</dbReference>
<organism evidence="7 8">
    <name type="scientific">Jingyaoa shaoxingensis</name>
    <dbReference type="NCBI Taxonomy" id="2763671"/>
    <lineage>
        <taxon>Bacteria</taxon>
        <taxon>Bacillati</taxon>
        <taxon>Bacillota</taxon>
        <taxon>Clostridia</taxon>
        <taxon>Lachnospirales</taxon>
        <taxon>Lachnospiraceae</taxon>
        <taxon>Jingyaoa</taxon>
    </lineage>
</organism>
<evidence type="ECO:0000256" key="1">
    <source>
        <dbReference type="ARBA" id="ARBA00006272"/>
    </source>
</evidence>
<dbReference type="PIRSF" id="PIRSF001123">
    <property type="entry name" value="PepA_GA"/>
    <property type="match status" value="1"/>
</dbReference>
<evidence type="ECO:0000256" key="5">
    <source>
        <dbReference type="ARBA" id="ARBA00022801"/>
    </source>
</evidence>
<dbReference type="PANTHER" id="PTHR32481:SF7">
    <property type="entry name" value="AMINOPEPTIDASE YHFE-RELATED"/>
    <property type="match status" value="1"/>
</dbReference>
<dbReference type="EMBL" id="JACRSZ010000009">
    <property type="protein sequence ID" value="MBC8573456.1"/>
    <property type="molecule type" value="Genomic_DNA"/>
</dbReference>
<dbReference type="InterPro" id="IPR008007">
    <property type="entry name" value="Peptidase_M42"/>
</dbReference>
<evidence type="ECO:0000256" key="4">
    <source>
        <dbReference type="ARBA" id="ARBA00022723"/>
    </source>
</evidence>
<keyword evidence="8" id="KW-1185">Reference proteome</keyword>
<evidence type="ECO:0000313" key="8">
    <source>
        <dbReference type="Proteomes" id="UP000657421"/>
    </source>
</evidence>
<dbReference type="Gene3D" id="3.40.630.10">
    <property type="entry name" value="Zn peptidases"/>
    <property type="match status" value="1"/>
</dbReference>
<dbReference type="RefSeq" id="WP_249308678.1">
    <property type="nucleotide sequence ID" value="NZ_JACRSZ010000009.1"/>
</dbReference>
<comment type="similarity">
    <text evidence="1 6">Belongs to the peptidase M42 family.</text>
</comment>
<dbReference type="InterPro" id="IPR023367">
    <property type="entry name" value="Peptidase_M42_dom2"/>
</dbReference>
<reference evidence="7 8" key="1">
    <citation type="submission" date="2020-08" db="EMBL/GenBank/DDBJ databases">
        <title>Genome public.</title>
        <authorList>
            <person name="Liu C."/>
            <person name="Sun Q."/>
        </authorList>
    </citation>
    <scope>NUCLEOTIDE SEQUENCE [LARGE SCALE GENOMIC DNA]</scope>
    <source>
        <strain evidence="7 8">NSJ-46</strain>
    </source>
</reference>
<dbReference type="Proteomes" id="UP000657421">
    <property type="component" value="Unassembled WGS sequence"/>
</dbReference>
<name>A0ABR7NAM4_9FIRM</name>
<dbReference type="Pfam" id="PF05343">
    <property type="entry name" value="Peptidase_M42"/>
    <property type="match status" value="1"/>
</dbReference>
<keyword evidence="5" id="KW-0378">Hydrolase</keyword>
<evidence type="ECO:0000256" key="3">
    <source>
        <dbReference type="ARBA" id="ARBA00022670"/>
    </source>
</evidence>
<dbReference type="SUPFAM" id="SSF53187">
    <property type="entry name" value="Zn-dependent exopeptidases"/>
    <property type="match status" value="1"/>
</dbReference>
<comment type="caution">
    <text evidence="7">The sequence shown here is derived from an EMBL/GenBank/DDBJ whole genome shotgun (WGS) entry which is preliminary data.</text>
</comment>